<evidence type="ECO:0008006" key="3">
    <source>
        <dbReference type="Google" id="ProtNLM"/>
    </source>
</evidence>
<dbReference type="OrthoDB" id="3037650at2759"/>
<organism evidence="1 2">
    <name type="scientific">Gymnopilus dilepis</name>
    <dbReference type="NCBI Taxonomy" id="231916"/>
    <lineage>
        <taxon>Eukaryota</taxon>
        <taxon>Fungi</taxon>
        <taxon>Dikarya</taxon>
        <taxon>Basidiomycota</taxon>
        <taxon>Agaricomycotina</taxon>
        <taxon>Agaricomycetes</taxon>
        <taxon>Agaricomycetidae</taxon>
        <taxon>Agaricales</taxon>
        <taxon>Agaricineae</taxon>
        <taxon>Hymenogastraceae</taxon>
        <taxon>Gymnopilus</taxon>
    </lineage>
</organism>
<gene>
    <name evidence="1" type="ORF">CVT26_003627</name>
</gene>
<comment type="caution">
    <text evidence="1">The sequence shown here is derived from an EMBL/GenBank/DDBJ whole genome shotgun (WGS) entry which is preliminary data.</text>
</comment>
<sequence length="476" mass="54649">MERLPEEVKIYVASFVIHPQDLASLARTSPSLLDCARLNLYQKVALRNDLPSVRDTIALILRNSTLRKTIRTIYFKTDEGWAKHPPVPSWIDKAMFEGMDKLRKVAFERLPCSTGHLFQDLIAAIYSHCPELDEIIAVEIRWPTFRPKQRVALETQLTVPESLKRLTFRTSFAPDMKMFFPLTFFTPQTHLEFLDLSVERNSDALEAVSDLCFPHLKTLKITGFSDRSSRTLIKFLSANSSIQTASFLRSETLVLHDTDINILPNLRSISGPPDFISTLSVICDKVKYVEVLNLNYYKCPSESLATSSMIHFIGGFPNLRHFSVESYLPTFADSLVRLLRDSKDLQWWTGGFLYRHPDTLVNASAMLEMAPIFPKLKRIDIYMWATPGPLLSDRQRESLRRIATRMPSLEKICLFSGVQNFSNEIVGMHFVQRMESAPHEVDLIGPYQDVEYLRHVVLDGLDWEHDPVMERSFPYA</sequence>
<accession>A0A409VR23</accession>
<reference evidence="1 2" key="1">
    <citation type="journal article" date="2018" name="Evol. Lett.">
        <title>Horizontal gene cluster transfer increased hallucinogenic mushroom diversity.</title>
        <authorList>
            <person name="Reynolds H.T."/>
            <person name="Vijayakumar V."/>
            <person name="Gluck-Thaler E."/>
            <person name="Korotkin H.B."/>
            <person name="Matheny P.B."/>
            <person name="Slot J.C."/>
        </authorList>
    </citation>
    <scope>NUCLEOTIDE SEQUENCE [LARGE SCALE GENOMIC DNA]</scope>
    <source>
        <strain evidence="1 2">SRW20</strain>
    </source>
</reference>
<dbReference type="InParanoid" id="A0A409VR23"/>
<protein>
    <recommendedName>
        <fullName evidence="3">F-box domain-containing protein</fullName>
    </recommendedName>
</protein>
<dbReference type="InterPro" id="IPR032675">
    <property type="entry name" value="LRR_dom_sf"/>
</dbReference>
<dbReference type="Gene3D" id="3.80.10.10">
    <property type="entry name" value="Ribonuclease Inhibitor"/>
    <property type="match status" value="1"/>
</dbReference>
<dbReference type="SUPFAM" id="SSF52047">
    <property type="entry name" value="RNI-like"/>
    <property type="match status" value="1"/>
</dbReference>
<dbReference type="AlphaFoldDB" id="A0A409VR23"/>
<proteinExistence type="predicted"/>
<evidence type="ECO:0000313" key="2">
    <source>
        <dbReference type="Proteomes" id="UP000284706"/>
    </source>
</evidence>
<dbReference type="Proteomes" id="UP000284706">
    <property type="component" value="Unassembled WGS sequence"/>
</dbReference>
<name>A0A409VR23_9AGAR</name>
<keyword evidence="2" id="KW-1185">Reference proteome</keyword>
<dbReference type="STRING" id="231916.A0A409VR23"/>
<evidence type="ECO:0000313" key="1">
    <source>
        <dbReference type="EMBL" id="PPQ68721.1"/>
    </source>
</evidence>
<dbReference type="EMBL" id="NHYE01005589">
    <property type="protein sequence ID" value="PPQ68721.1"/>
    <property type="molecule type" value="Genomic_DNA"/>
</dbReference>